<dbReference type="Proteomes" id="UP000072653">
    <property type="component" value="Unassembled WGS sequence"/>
</dbReference>
<organism evidence="2 3">
    <name type="scientific">Streptococcus oralis</name>
    <dbReference type="NCBI Taxonomy" id="1303"/>
    <lineage>
        <taxon>Bacteria</taxon>
        <taxon>Bacillati</taxon>
        <taxon>Bacillota</taxon>
        <taxon>Bacilli</taxon>
        <taxon>Lactobacillales</taxon>
        <taxon>Streptococcaceae</taxon>
        <taxon>Streptococcus</taxon>
    </lineage>
</organism>
<gene>
    <name evidence="2" type="ORF">SORDD16_00953</name>
</gene>
<dbReference type="GO" id="GO:0009036">
    <property type="term" value="F:type II site-specific deoxyribonuclease activity"/>
    <property type="evidence" value="ECO:0007669"/>
    <property type="project" value="UniProtKB-EC"/>
</dbReference>
<protein>
    <submittedName>
        <fullName evidence="2">Type II restriction enzyme BsuFI</fullName>
        <ecNumber evidence="2">3.1.21.4</ecNumber>
    </submittedName>
</protein>
<name>A0A139PEM9_STROR</name>
<dbReference type="GO" id="GO:0009307">
    <property type="term" value="P:DNA restriction-modification system"/>
    <property type="evidence" value="ECO:0007669"/>
    <property type="project" value="InterPro"/>
</dbReference>
<sequence length="403" mass="45732">MSFNVDNQQKSLSGSASNLTLSELLQRIQDIPKLNISVKKGYSVGYENCEKQFKMDYAITFNDFDNETWLVKPTSSIRTDRIYGNEFFAQNIKIVDKNITKIFVVVPDSITEKEIKNKNDYSNKIHSETYISFLDDVLTFSELKDFVLNHASENLSQGISANILGNNAEDSIVDLLTDKNNILLWNDHVKHSQTIKSSTYHWFNQILKVSGVSEQDTVLDIVATNSIPKLSNRGYPKTDVSFTITTEQEEITKNISVKNTSADTVTVHEGAVDDIILALNLDSSSSLANSLKEFQAYGSAKGLKENNEVAYNTLVDEMHKYNIELVNFFMFGVNSPLVNNPIQVVDIMLYTKNFEVISRDLYVDEYIEKYSSKGQFGTPFKWTYPSKKRGQKVQIKGFTNNKK</sequence>
<dbReference type="Pfam" id="PF09208">
    <property type="entry name" value="Endonuc-MspI"/>
    <property type="match status" value="1"/>
</dbReference>
<reference evidence="2 3" key="1">
    <citation type="submission" date="2016-01" db="EMBL/GenBank/DDBJ databases">
        <title>Highly variable Streptococcus oralis are common among viridans streptococci isolated from primates.</title>
        <authorList>
            <person name="Denapaite D."/>
            <person name="Rieger M."/>
            <person name="Koendgen S."/>
            <person name="Brueckner R."/>
            <person name="Ochigava I."/>
            <person name="Kappeler P."/>
            <person name="Maetz-Rensing K."/>
            <person name="Leendertz F."/>
            <person name="Hakenbeck R."/>
        </authorList>
    </citation>
    <scope>NUCLEOTIDE SEQUENCE [LARGE SCALE GENOMIC DNA]</scope>
    <source>
        <strain evidence="2 3">DD16</strain>
    </source>
</reference>
<keyword evidence="1 2" id="KW-0378">Hydrolase</keyword>
<evidence type="ECO:0000313" key="3">
    <source>
        <dbReference type="Proteomes" id="UP000072653"/>
    </source>
</evidence>
<evidence type="ECO:0000313" key="2">
    <source>
        <dbReference type="EMBL" id="KXT86717.1"/>
    </source>
</evidence>
<dbReference type="InterPro" id="IPR015291">
    <property type="entry name" value="Restrct_endonuc_II_MspI"/>
</dbReference>
<dbReference type="OrthoDB" id="1550365at2"/>
<evidence type="ECO:0000256" key="1">
    <source>
        <dbReference type="ARBA" id="ARBA00022801"/>
    </source>
</evidence>
<dbReference type="EC" id="3.1.21.4" evidence="2"/>
<dbReference type="RefSeq" id="WP_061452593.1">
    <property type="nucleotide sequence ID" value="NZ_KQ969551.1"/>
</dbReference>
<accession>A0A139PEM9</accession>
<dbReference type="InterPro" id="IPR011335">
    <property type="entry name" value="Restrct_endonuc-II-like"/>
</dbReference>
<dbReference type="GO" id="GO:0003677">
    <property type="term" value="F:DNA binding"/>
    <property type="evidence" value="ECO:0007669"/>
    <property type="project" value="InterPro"/>
</dbReference>
<comment type="caution">
    <text evidence="2">The sequence shown here is derived from an EMBL/GenBank/DDBJ whole genome shotgun (WGS) entry which is preliminary data.</text>
</comment>
<dbReference type="SUPFAM" id="SSF52980">
    <property type="entry name" value="Restriction endonuclease-like"/>
    <property type="match status" value="1"/>
</dbReference>
<proteinExistence type="predicted"/>
<dbReference type="AlphaFoldDB" id="A0A139PEM9"/>
<dbReference type="EMBL" id="LQOB01000170">
    <property type="protein sequence ID" value="KXT86717.1"/>
    <property type="molecule type" value="Genomic_DNA"/>
</dbReference>
<dbReference type="PATRIC" id="fig|1303.79.peg.1125"/>